<dbReference type="CDD" id="cd00075">
    <property type="entry name" value="HATPase"/>
    <property type="match status" value="1"/>
</dbReference>
<keyword evidence="15" id="KW-1185">Reference proteome</keyword>
<keyword evidence="9" id="KW-0902">Two-component regulatory system</keyword>
<keyword evidence="6 11" id="KW-0812">Transmembrane</keyword>
<comment type="subcellular location">
    <subcellularLocation>
        <location evidence="2">Membrane</location>
        <topology evidence="2">Multi-pass membrane protein</topology>
    </subcellularLocation>
</comment>
<evidence type="ECO:0000256" key="4">
    <source>
        <dbReference type="ARBA" id="ARBA00022553"/>
    </source>
</evidence>
<dbReference type="Pfam" id="PF00512">
    <property type="entry name" value="HisKA"/>
    <property type="match status" value="1"/>
</dbReference>
<dbReference type="Pfam" id="PF02518">
    <property type="entry name" value="HATPase_c"/>
    <property type="match status" value="1"/>
</dbReference>
<proteinExistence type="predicted"/>
<dbReference type="SUPFAM" id="SSF55874">
    <property type="entry name" value="ATPase domain of HSP90 chaperone/DNA topoisomerase II/histidine kinase"/>
    <property type="match status" value="1"/>
</dbReference>
<dbReference type="EC" id="2.7.13.3" evidence="3"/>
<evidence type="ECO:0000256" key="11">
    <source>
        <dbReference type="SAM" id="Phobius"/>
    </source>
</evidence>
<dbReference type="Gene3D" id="6.10.340.10">
    <property type="match status" value="1"/>
</dbReference>
<dbReference type="CDD" id="cd06225">
    <property type="entry name" value="HAMP"/>
    <property type="match status" value="1"/>
</dbReference>
<dbReference type="InterPro" id="IPR003661">
    <property type="entry name" value="HisK_dim/P_dom"/>
</dbReference>
<dbReference type="InterPro" id="IPR036097">
    <property type="entry name" value="HisK_dim/P_sf"/>
</dbReference>
<dbReference type="InterPro" id="IPR005467">
    <property type="entry name" value="His_kinase_dom"/>
</dbReference>
<keyword evidence="7 14" id="KW-0418">Kinase</keyword>
<dbReference type="Gene3D" id="3.30.565.10">
    <property type="entry name" value="Histidine kinase-like ATPase, C-terminal domain"/>
    <property type="match status" value="1"/>
</dbReference>
<dbReference type="InterPro" id="IPR004358">
    <property type="entry name" value="Sig_transdc_His_kin-like_C"/>
</dbReference>
<protein>
    <recommendedName>
        <fullName evidence="3">histidine kinase</fullName>
        <ecNumber evidence="3">2.7.13.3</ecNumber>
    </recommendedName>
</protein>
<keyword evidence="8 11" id="KW-1133">Transmembrane helix</keyword>
<evidence type="ECO:0000256" key="10">
    <source>
        <dbReference type="ARBA" id="ARBA00023136"/>
    </source>
</evidence>
<dbReference type="SMART" id="SM00304">
    <property type="entry name" value="HAMP"/>
    <property type="match status" value="1"/>
</dbReference>
<evidence type="ECO:0000256" key="2">
    <source>
        <dbReference type="ARBA" id="ARBA00004141"/>
    </source>
</evidence>
<evidence type="ECO:0000256" key="1">
    <source>
        <dbReference type="ARBA" id="ARBA00000085"/>
    </source>
</evidence>
<dbReference type="InterPro" id="IPR003660">
    <property type="entry name" value="HAMP_dom"/>
</dbReference>
<dbReference type="PANTHER" id="PTHR45528">
    <property type="entry name" value="SENSOR HISTIDINE KINASE CPXA"/>
    <property type="match status" value="1"/>
</dbReference>
<evidence type="ECO:0000256" key="5">
    <source>
        <dbReference type="ARBA" id="ARBA00022679"/>
    </source>
</evidence>
<sequence length="491" mass="56884">MGKSKIKRRSSLKKQFVFNFFIILLFSAVATIVTIIIFLTTINLKIINPENYYEKLVPKFEEYIKNNEDDILDEKRKKDILKIIDESGMEYEILDLKGNYIHGTSHFLKIKSEDILYKINTIDHKKNKNANKKQRVNLPTDYVGIKYIPVKYNGTLNSVAIIKYKYKISSLLLDNNFIQIINIFISICPFVYLIIFTIIFIGKLNKRINKPINELIEASNNIKNKNLDFHINYRGDDELGDLISSFNDMKDELKDTLIKNWNMEEEKNNIISAIAHDVKTPLTIIRGHAEILEEIGLKDQKKAEKYLKVISENTERATKLIENMNYISKINRADFSLNLEKVNLKDFIVERENEFKMLCREKNIKLNIEVINENNIDMGIFDKDKISQVLGNLIINSIRFTDSGGNINLALHVFDEEIKFIVKDDGVGFSPKDIKNLFKSFYQCDNSRSLEKGHSGLGLYMCKTIVEKHNGEIVAYNAEDGGAVVEFYIRQ</sequence>
<keyword evidence="4" id="KW-0597">Phosphoprotein</keyword>
<dbReference type="SMART" id="SM00387">
    <property type="entry name" value="HATPase_c"/>
    <property type="match status" value="1"/>
</dbReference>
<gene>
    <name evidence="14" type="ORF">H9637_07150</name>
</gene>
<comment type="caution">
    <text evidence="14">The sequence shown here is derived from an EMBL/GenBank/DDBJ whole genome shotgun (WGS) entry which is preliminary data.</text>
</comment>
<evidence type="ECO:0000256" key="8">
    <source>
        <dbReference type="ARBA" id="ARBA00022989"/>
    </source>
</evidence>
<evidence type="ECO:0000256" key="6">
    <source>
        <dbReference type="ARBA" id="ARBA00022692"/>
    </source>
</evidence>
<evidence type="ECO:0000256" key="3">
    <source>
        <dbReference type="ARBA" id="ARBA00012438"/>
    </source>
</evidence>
<dbReference type="CDD" id="cd00082">
    <property type="entry name" value="HisKA"/>
    <property type="match status" value="1"/>
</dbReference>
<comment type="catalytic activity">
    <reaction evidence="1">
        <text>ATP + protein L-histidine = ADP + protein N-phospho-L-histidine.</text>
        <dbReference type="EC" id="2.7.13.3"/>
    </reaction>
</comment>
<feature type="domain" description="HAMP" evidence="13">
    <location>
        <begin position="206"/>
        <end position="258"/>
    </location>
</feature>
<reference evidence="14 15" key="1">
    <citation type="submission" date="2020-08" db="EMBL/GenBank/DDBJ databases">
        <title>A Genomic Blueprint of the Chicken Gut Microbiome.</title>
        <authorList>
            <person name="Gilroy R."/>
            <person name="Ravi A."/>
            <person name="Getino M."/>
            <person name="Pursley I."/>
            <person name="Horton D.L."/>
            <person name="Alikhan N.-F."/>
            <person name="Baker D."/>
            <person name="Gharbi K."/>
            <person name="Hall N."/>
            <person name="Watson M."/>
            <person name="Adriaenssens E.M."/>
            <person name="Foster-Nyarko E."/>
            <person name="Jarju S."/>
            <person name="Secka A."/>
            <person name="Antonio M."/>
            <person name="Oren A."/>
            <person name="Chaudhuri R."/>
            <person name="La Ragione R.M."/>
            <person name="Hildebrand F."/>
            <person name="Pallen M.J."/>
        </authorList>
    </citation>
    <scope>NUCLEOTIDE SEQUENCE [LARGE SCALE GENOMIC DNA]</scope>
    <source>
        <strain evidence="14 15">N37</strain>
    </source>
</reference>
<evidence type="ECO:0000259" key="12">
    <source>
        <dbReference type="PROSITE" id="PS50109"/>
    </source>
</evidence>
<dbReference type="RefSeq" id="WP_191739796.1">
    <property type="nucleotide sequence ID" value="NZ_JACSQB010000050.1"/>
</dbReference>
<dbReference type="InterPro" id="IPR050398">
    <property type="entry name" value="HssS/ArlS-like"/>
</dbReference>
<dbReference type="SUPFAM" id="SSF158472">
    <property type="entry name" value="HAMP domain-like"/>
    <property type="match status" value="1"/>
</dbReference>
<dbReference type="SUPFAM" id="SSF47384">
    <property type="entry name" value="Homodimeric domain of signal transducing histidine kinase"/>
    <property type="match status" value="1"/>
</dbReference>
<dbReference type="SMART" id="SM00388">
    <property type="entry name" value="HisKA"/>
    <property type="match status" value="1"/>
</dbReference>
<dbReference type="Proteomes" id="UP000627166">
    <property type="component" value="Unassembled WGS sequence"/>
</dbReference>
<feature type="domain" description="Histidine kinase" evidence="12">
    <location>
        <begin position="273"/>
        <end position="491"/>
    </location>
</feature>
<evidence type="ECO:0000313" key="14">
    <source>
        <dbReference type="EMBL" id="MBD8046819.1"/>
    </source>
</evidence>
<dbReference type="Gene3D" id="1.10.287.130">
    <property type="match status" value="1"/>
</dbReference>
<keyword evidence="5" id="KW-0808">Transferase</keyword>
<feature type="transmembrane region" description="Helical" evidence="11">
    <location>
        <begin position="177"/>
        <end position="201"/>
    </location>
</feature>
<evidence type="ECO:0000256" key="9">
    <source>
        <dbReference type="ARBA" id="ARBA00023012"/>
    </source>
</evidence>
<keyword evidence="10 11" id="KW-0472">Membrane</keyword>
<evidence type="ECO:0000259" key="13">
    <source>
        <dbReference type="PROSITE" id="PS50885"/>
    </source>
</evidence>
<dbReference type="GO" id="GO:0016301">
    <property type="term" value="F:kinase activity"/>
    <property type="evidence" value="ECO:0007669"/>
    <property type="project" value="UniProtKB-KW"/>
</dbReference>
<feature type="transmembrane region" description="Helical" evidence="11">
    <location>
        <begin position="20"/>
        <end position="42"/>
    </location>
</feature>
<name>A0ABR8YRG3_9CLOT</name>
<dbReference type="PROSITE" id="PS50885">
    <property type="entry name" value="HAMP"/>
    <property type="match status" value="1"/>
</dbReference>
<evidence type="ECO:0000256" key="7">
    <source>
        <dbReference type="ARBA" id="ARBA00022777"/>
    </source>
</evidence>
<organism evidence="14 15">
    <name type="scientific">Clostridium faecium</name>
    <dbReference type="NCBI Taxonomy" id="2762223"/>
    <lineage>
        <taxon>Bacteria</taxon>
        <taxon>Bacillati</taxon>
        <taxon>Bacillota</taxon>
        <taxon>Clostridia</taxon>
        <taxon>Eubacteriales</taxon>
        <taxon>Clostridiaceae</taxon>
        <taxon>Clostridium</taxon>
    </lineage>
</organism>
<evidence type="ECO:0000313" key="15">
    <source>
        <dbReference type="Proteomes" id="UP000627166"/>
    </source>
</evidence>
<dbReference type="InterPro" id="IPR003594">
    <property type="entry name" value="HATPase_dom"/>
</dbReference>
<dbReference type="Pfam" id="PF00672">
    <property type="entry name" value="HAMP"/>
    <property type="match status" value="1"/>
</dbReference>
<dbReference type="PRINTS" id="PR00344">
    <property type="entry name" value="BCTRLSENSOR"/>
</dbReference>
<dbReference type="PANTHER" id="PTHR45528:SF8">
    <property type="entry name" value="HISTIDINE KINASE"/>
    <property type="match status" value="1"/>
</dbReference>
<dbReference type="PROSITE" id="PS50109">
    <property type="entry name" value="HIS_KIN"/>
    <property type="match status" value="1"/>
</dbReference>
<dbReference type="EMBL" id="JACSQB010000050">
    <property type="protein sequence ID" value="MBD8046819.1"/>
    <property type="molecule type" value="Genomic_DNA"/>
</dbReference>
<accession>A0ABR8YRG3</accession>
<dbReference type="InterPro" id="IPR036890">
    <property type="entry name" value="HATPase_C_sf"/>
</dbReference>